<evidence type="ECO:0000256" key="2">
    <source>
        <dbReference type="SAM" id="MobiDB-lite"/>
    </source>
</evidence>
<evidence type="ECO:0000313" key="4">
    <source>
        <dbReference type="EMBL" id="OAE29696.1"/>
    </source>
</evidence>
<proteinExistence type="inferred from homology"/>
<organism evidence="4 5">
    <name type="scientific">Marchantia polymorpha subsp. ruderalis</name>
    <dbReference type="NCBI Taxonomy" id="1480154"/>
    <lineage>
        <taxon>Eukaryota</taxon>
        <taxon>Viridiplantae</taxon>
        <taxon>Streptophyta</taxon>
        <taxon>Embryophyta</taxon>
        <taxon>Marchantiophyta</taxon>
        <taxon>Marchantiopsida</taxon>
        <taxon>Marchantiidae</taxon>
        <taxon>Marchantiales</taxon>
        <taxon>Marchantiaceae</taxon>
        <taxon>Marchantia</taxon>
    </lineage>
</organism>
<feature type="domain" description="Glabrous enhancer-binding protein-like DBD" evidence="3">
    <location>
        <begin position="265"/>
        <end position="356"/>
    </location>
</feature>
<feature type="compositionally biased region" description="Acidic residues" evidence="2">
    <location>
        <begin position="75"/>
        <end position="89"/>
    </location>
</feature>
<evidence type="ECO:0000313" key="5">
    <source>
        <dbReference type="Proteomes" id="UP000077202"/>
    </source>
</evidence>
<gene>
    <name evidence="4" type="ORF">AXG93_509s1490</name>
</gene>
<sequence>MDQEGREPGWLAGWLVAGPQGFESRLRALVGESSPEIDRPALSLRRGLGLRRKTKRRSWRWFVAMSNTAKNAEYSSDDEEEEESDSEEAEQPKNLKGGKVDAKILERNQQEEEEESSEEEDDSETDNDAQRYNTVRREGGPVGALKAGISNHPAGKRGREGEGKDEEPASKKSRDLRVDRGRTAAKPASPTRPTKGEPVGKISKAAAAALAAAKAKQEKVRKLEEAAKASAAGRKRKAPSPPANGAAKQQPQKLDSPLKAKSHFTWTNDLEITLCSLLYQGKIKGKPVPGTKGDPYWTKLVKDLSSDGTSLTETQLSEKVRRMRNRYNALKARDVDSPWRNPHEEKLYRFWDGIWGSAKYVVRPQSTQAVPDDGDEEEESSEEEEDEVATPAVKATIVPPPASRKEESSESEEESDDEEEPQVALKKEVAGLAGPSTEAELSAFIPKPRLEYTPLLQKDEKKVRRGDDGSIAEQSGAELSADENDREGLPPTSSVMSDLMRSLRKESFALLQEVRAGCMDAVNVLRKQGLDDLRGGNFRLGANGPASGMWKVDGSSLLSLDRGILDDLTSRATANAPDSAVAGELKRDWRELRVEEMDLLEKRIQLALKQLQHARKEFEEQDI</sequence>
<dbReference type="InterPro" id="IPR053932">
    <property type="entry name" value="GeBP-like_DBD"/>
</dbReference>
<feature type="compositionally biased region" description="Basic and acidic residues" evidence="2">
    <location>
        <begin position="157"/>
        <end position="182"/>
    </location>
</feature>
<comment type="similarity">
    <text evidence="1">Belongs to the GeBP family.</text>
</comment>
<feature type="compositionally biased region" description="Basic and acidic residues" evidence="2">
    <location>
        <begin position="457"/>
        <end position="468"/>
    </location>
</feature>
<feature type="compositionally biased region" description="Basic and acidic residues" evidence="2">
    <location>
        <begin position="215"/>
        <end position="227"/>
    </location>
</feature>
<evidence type="ECO:0000256" key="1">
    <source>
        <dbReference type="ARBA" id="ARBA00010820"/>
    </source>
</evidence>
<feature type="compositionally biased region" description="Basic and acidic residues" evidence="2">
    <location>
        <begin position="90"/>
        <end position="110"/>
    </location>
</feature>
<feature type="region of interest" description="Disordered" evidence="2">
    <location>
        <begin position="67"/>
        <end position="258"/>
    </location>
</feature>
<feature type="compositionally biased region" description="Acidic residues" evidence="2">
    <location>
        <begin position="372"/>
        <end position="388"/>
    </location>
</feature>
<dbReference type="AlphaFoldDB" id="A0A176WC51"/>
<feature type="compositionally biased region" description="Acidic residues" evidence="2">
    <location>
        <begin position="111"/>
        <end position="127"/>
    </location>
</feature>
<reference evidence="4" key="1">
    <citation type="submission" date="2016-03" db="EMBL/GenBank/DDBJ databases">
        <title>Mechanisms controlling the formation of the plant cell surface in tip-growing cells are functionally conserved among land plants.</title>
        <authorList>
            <person name="Honkanen S."/>
            <person name="Jones V.A."/>
            <person name="Morieri G."/>
            <person name="Champion C."/>
            <person name="Hetherington A.J."/>
            <person name="Kelly S."/>
            <person name="Saint-Marcoux D."/>
            <person name="Proust H."/>
            <person name="Prescott H."/>
            <person name="Dolan L."/>
        </authorList>
    </citation>
    <scope>NUCLEOTIDE SEQUENCE [LARGE SCALE GENOMIC DNA]</scope>
    <source>
        <tissue evidence="4">Whole gametophyte</tissue>
    </source>
</reference>
<feature type="region of interest" description="Disordered" evidence="2">
    <location>
        <begin position="365"/>
        <end position="495"/>
    </location>
</feature>
<accession>A0A176WC51</accession>
<dbReference type="Proteomes" id="UP000077202">
    <property type="component" value="Unassembled WGS sequence"/>
</dbReference>
<feature type="compositionally biased region" description="Low complexity" evidence="2">
    <location>
        <begin position="204"/>
        <end position="214"/>
    </location>
</feature>
<feature type="compositionally biased region" description="Acidic residues" evidence="2">
    <location>
        <begin position="409"/>
        <end position="421"/>
    </location>
</feature>
<protein>
    <recommendedName>
        <fullName evidence="3">Glabrous enhancer-binding protein-like DBD domain-containing protein</fullName>
    </recommendedName>
</protein>
<comment type="caution">
    <text evidence="4">The sequence shown here is derived from an EMBL/GenBank/DDBJ whole genome shotgun (WGS) entry which is preliminary data.</text>
</comment>
<keyword evidence="5" id="KW-1185">Reference proteome</keyword>
<dbReference type="Pfam" id="PF04504">
    <property type="entry name" value="GeBP-like_DBD"/>
    <property type="match status" value="1"/>
</dbReference>
<name>A0A176WC51_MARPO</name>
<dbReference type="EMBL" id="LVLJ01001434">
    <property type="protein sequence ID" value="OAE29696.1"/>
    <property type="molecule type" value="Genomic_DNA"/>
</dbReference>
<evidence type="ECO:0000259" key="3">
    <source>
        <dbReference type="Pfam" id="PF04504"/>
    </source>
</evidence>